<dbReference type="EMBL" id="CP012900">
    <property type="protein sequence ID" value="ALJ29722.1"/>
    <property type="molecule type" value="Genomic_DNA"/>
</dbReference>
<protein>
    <submittedName>
        <fullName evidence="2">Phage capsid scaffolding protein</fullName>
    </submittedName>
</protein>
<dbReference type="KEGG" id="sacz:AOT14_33820"/>
<dbReference type="InterPro" id="IPR009228">
    <property type="entry name" value="Capsid_scaffold_GpO"/>
</dbReference>
<proteinExistence type="predicted"/>
<organism evidence="2 3">
    <name type="scientific">Stenotrophomonas acidaminiphila</name>
    <dbReference type="NCBI Taxonomy" id="128780"/>
    <lineage>
        <taxon>Bacteria</taxon>
        <taxon>Pseudomonadati</taxon>
        <taxon>Pseudomonadota</taxon>
        <taxon>Gammaproteobacteria</taxon>
        <taxon>Lysobacterales</taxon>
        <taxon>Lysobacteraceae</taxon>
        <taxon>Stenotrophomonas</taxon>
    </lineage>
</organism>
<dbReference type="PATRIC" id="fig|128780.6.peg.3425"/>
<dbReference type="AlphaFoldDB" id="A0A0S1B3R7"/>
<dbReference type="Proteomes" id="UP000061010">
    <property type="component" value="Chromosome"/>
</dbReference>
<keyword evidence="3" id="KW-1185">Reference proteome</keyword>
<dbReference type="OrthoDB" id="5625143at2"/>
<evidence type="ECO:0000313" key="3">
    <source>
        <dbReference type="Proteomes" id="UP000061010"/>
    </source>
</evidence>
<accession>A0A0S1B3R7</accession>
<evidence type="ECO:0000313" key="2">
    <source>
        <dbReference type="EMBL" id="ALJ29722.1"/>
    </source>
</evidence>
<gene>
    <name evidence="2" type="ORF">AOT14_33820</name>
</gene>
<reference evidence="2 3" key="1">
    <citation type="journal article" date="2015" name="Genome Announc.">
        <title>Complete Genome Sequencing of Stenotrophomonas acidaminiphila ZAC14D2_NAIMI4_2, a Multidrug-Resistant Strain Isolated from Sediments of a Polluted River in Mexico, Uncovers New Antibiotic Resistance Genes and a Novel Class-II Lasso Peptide Biosynthesis Gene Cluster.</title>
        <authorList>
            <person name="Vinuesa P."/>
            <person name="Ochoa-Sanchez L.E."/>
        </authorList>
    </citation>
    <scope>NUCLEOTIDE SEQUENCE [LARGE SCALE GENOMIC DNA]</scope>
    <source>
        <strain evidence="2 3">ZAC14D2_NAIMI4_2</strain>
    </source>
</reference>
<feature type="region of interest" description="Disordered" evidence="1">
    <location>
        <begin position="260"/>
        <end position="292"/>
    </location>
</feature>
<name>A0A0S1B3R7_9GAMM</name>
<dbReference type="Pfam" id="PF05929">
    <property type="entry name" value="Phage_GPO"/>
    <property type="match status" value="1"/>
</dbReference>
<sequence length="292" mass="32155">MSAKAAKKFRSKFFRIAVEGDTTDGRVIEKTWLQQMADSYNPTTYGARIWMEHIRSMLPDSPFRAYGDVTALKAEEVTIEGEKKLGLFAQIEPTDDLVKMVNVLKQKVFTSMEIDPKFAGTGKAYLTGLGVTDTPASLGTERLAFSAKHPEHKLFSERKQNPDNLFSAAQEVALEFEEVEVEESTAAKLFAMIATIAERFSGGPKPTEPAPAATGDLAEIGKALAQVCTHMAQQEERFTQLQRDYREHNTGLQALRAEFNTLQSQLDTSPAGNQPQRPASTGSNSANDKTDC</sequence>
<evidence type="ECO:0000256" key="1">
    <source>
        <dbReference type="SAM" id="MobiDB-lite"/>
    </source>
</evidence>